<dbReference type="AlphaFoldDB" id="A0A1U7XRF4"/>
<name>A0A1U7XRF4_NICSY</name>
<feature type="compositionally biased region" description="Polar residues" evidence="1">
    <location>
        <begin position="7"/>
        <end position="28"/>
    </location>
</feature>
<evidence type="ECO:0000259" key="2">
    <source>
        <dbReference type="Pfam" id="PF03732"/>
    </source>
</evidence>
<dbReference type="InterPro" id="IPR005162">
    <property type="entry name" value="Retrotrans_gag_dom"/>
</dbReference>
<dbReference type="Pfam" id="PF03732">
    <property type="entry name" value="Retrotrans_gag"/>
    <property type="match status" value="1"/>
</dbReference>
<reference evidence="3" key="1">
    <citation type="journal article" date="2013" name="Genome Biol.">
        <title>Reference genomes and transcriptomes of Nicotiana sylvestris and Nicotiana tomentosiformis.</title>
        <authorList>
            <person name="Sierro N."/>
            <person name="Battey J.N."/>
            <person name="Ouadi S."/>
            <person name="Bovet L."/>
            <person name="Goepfert S."/>
            <person name="Bakaher N."/>
            <person name="Peitsch M.C."/>
            <person name="Ivanov N.V."/>
        </authorList>
    </citation>
    <scope>NUCLEOTIDE SEQUENCE [LARGE SCALE GENOMIC DNA]</scope>
</reference>
<dbReference type="PANTHER" id="PTHR33223:SF11">
    <property type="entry name" value="ELEMENT PROTEIN, PUTATIVE-RELATED"/>
    <property type="match status" value="1"/>
</dbReference>
<feature type="domain" description="Retrotransposon gag" evidence="2">
    <location>
        <begin position="126"/>
        <end position="223"/>
    </location>
</feature>
<dbReference type="RefSeq" id="XP_009792216.1">
    <property type="nucleotide sequence ID" value="XM_009793914.1"/>
</dbReference>
<organism evidence="3 4">
    <name type="scientific">Nicotiana sylvestris</name>
    <name type="common">Wood tobacco</name>
    <name type="synonym">South American tobacco</name>
    <dbReference type="NCBI Taxonomy" id="4096"/>
    <lineage>
        <taxon>Eukaryota</taxon>
        <taxon>Viridiplantae</taxon>
        <taxon>Streptophyta</taxon>
        <taxon>Embryophyta</taxon>
        <taxon>Tracheophyta</taxon>
        <taxon>Spermatophyta</taxon>
        <taxon>Magnoliopsida</taxon>
        <taxon>eudicotyledons</taxon>
        <taxon>Gunneridae</taxon>
        <taxon>Pentapetalae</taxon>
        <taxon>asterids</taxon>
        <taxon>lamiids</taxon>
        <taxon>Solanales</taxon>
        <taxon>Solanaceae</taxon>
        <taxon>Nicotianoideae</taxon>
        <taxon>Nicotianeae</taxon>
        <taxon>Nicotiana</taxon>
    </lineage>
</organism>
<evidence type="ECO:0000256" key="1">
    <source>
        <dbReference type="SAM" id="MobiDB-lite"/>
    </source>
</evidence>
<sequence>MSYALPEQTTPVPTPAEGTTTTIPSIDTSVPPLAPASGSGNSDGDIRWAIQMMTQLVTSQAQRSNVAPSSSSQQGDSTSSRVNRFLQLDPPVFTGANLEEDPPNFIDEMHKTLRAMRVTETEGVELAAYHLKGVAYAWFELWEDSREEGSPPARWSEFVNAFIDQFLPVETRAAHVAEFENLKQGSSSLWEYHMEFARLFKYAIHMLPTMEARVHRSVQGVNPLIINKASTAALNSDMNYGKMVAFSQAIENRKLKNKM</sequence>
<keyword evidence="3" id="KW-1185">Reference proteome</keyword>
<reference evidence="4" key="2">
    <citation type="submission" date="2025-08" db="UniProtKB">
        <authorList>
            <consortium name="RefSeq"/>
        </authorList>
    </citation>
    <scope>IDENTIFICATION</scope>
    <source>
        <tissue evidence="4">Leaf</tissue>
    </source>
</reference>
<evidence type="ECO:0000313" key="4">
    <source>
        <dbReference type="RefSeq" id="XP_009792216.1"/>
    </source>
</evidence>
<feature type="compositionally biased region" description="Polar residues" evidence="1">
    <location>
        <begin position="59"/>
        <end position="68"/>
    </location>
</feature>
<evidence type="ECO:0000313" key="3">
    <source>
        <dbReference type="Proteomes" id="UP000189701"/>
    </source>
</evidence>
<feature type="region of interest" description="Disordered" evidence="1">
    <location>
        <begin position="1"/>
        <end position="44"/>
    </location>
</feature>
<dbReference type="Proteomes" id="UP000189701">
    <property type="component" value="Unplaced"/>
</dbReference>
<feature type="compositionally biased region" description="Low complexity" evidence="1">
    <location>
        <begin position="69"/>
        <end position="80"/>
    </location>
</feature>
<accession>A0A1U7XRF4</accession>
<proteinExistence type="predicted"/>
<gene>
    <name evidence="4" type="primary">LOC104239306</name>
</gene>
<protein>
    <submittedName>
        <fullName evidence="4">Uncharacterized protein LOC104239306</fullName>
    </submittedName>
</protein>
<feature type="region of interest" description="Disordered" evidence="1">
    <location>
        <begin position="59"/>
        <end position="81"/>
    </location>
</feature>
<dbReference type="PANTHER" id="PTHR33223">
    <property type="entry name" value="CCHC-TYPE DOMAIN-CONTAINING PROTEIN"/>
    <property type="match status" value="1"/>
</dbReference>